<dbReference type="PANTHER" id="PTHR33295:SF18">
    <property type="entry name" value="AAA+ ATPASE DOMAIN-CONTAINING PROTEIN"/>
    <property type="match status" value="1"/>
</dbReference>
<organism evidence="2 3">
    <name type="scientific">Bifidobacterium phasiani</name>
    <dbReference type="NCBI Taxonomy" id="2834431"/>
    <lineage>
        <taxon>Bacteria</taxon>
        <taxon>Bacillati</taxon>
        <taxon>Actinomycetota</taxon>
        <taxon>Actinomycetes</taxon>
        <taxon>Bifidobacteriales</taxon>
        <taxon>Bifidobacteriaceae</taxon>
        <taxon>Bifidobacterium</taxon>
    </lineage>
</organism>
<name>A0ABS6WB47_9BIFI</name>
<sequence length="405" mass="47200">MLYRREQYLQKIRPFYHDCGLIKIITGIRRCGKSCLLQTIAQELKEQGVPESDIIYLNLDQYGLQDIDTPRELDMLVQQRAAGDGRKYLFLDEIQNVSGFERLVNAYRETGRFSVFLTGSNSYLLSGELATKLTGRYVETEVFTLSYAEYLRMTGDDEGSMRAFRQYLTYGGFPKTVEYETDDAKRTYVENVVHQIFDKDVYARQRVRDRDAFDRVQTYVINNYAAPTNLTNIADYMTRTQGSPIIRRTVARYVRLLENAKLIYRCPRFDLKSRKSLQGWEKYYLADLGIYYARNTNTQTSYGPALENLVYTYLRGRGYAVSVGRIGRFECDFIVRKGDGYAYVQVSQTIADPKVEEREYRPLLSIRDNRPKYLFTLDPLPEQRDGIKHLNLMDFLAQDKDLEVG</sequence>
<dbReference type="InterPro" id="IPR003593">
    <property type="entry name" value="AAA+_ATPase"/>
</dbReference>
<dbReference type="InterPro" id="IPR025420">
    <property type="entry name" value="DUF4143"/>
</dbReference>
<reference evidence="2 3" key="1">
    <citation type="submission" date="2021-05" db="EMBL/GenBank/DDBJ databases">
        <title>Phylogenetic classification of ten novel species belonging to the genus Bifidobacterium comprising B. colchicus sp. nov., B. abeli sp. nov., B. bicoloris sp. nov., B. guerezis sp. nov., B. rosaliae sp. nov., B. santillanensis sp. nov., B. argentati sp. nov., B. amazzoni sp. nov., B. pluviali sp. nov., and B. pinnaculum sp. nov.</title>
        <authorList>
            <person name="Lugli G.A."/>
            <person name="Ruiz Garcia L."/>
            <person name="Margolles A."/>
            <person name="Ventura M."/>
        </authorList>
    </citation>
    <scope>NUCLEOTIDE SEQUENCE [LARGE SCALE GENOMIC DNA]</scope>
    <source>
        <strain evidence="2 3">6T3</strain>
    </source>
</reference>
<dbReference type="Pfam" id="PF13173">
    <property type="entry name" value="AAA_14"/>
    <property type="match status" value="1"/>
</dbReference>
<keyword evidence="3" id="KW-1185">Reference proteome</keyword>
<feature type="domain" description="AAA+ ATPase" evidence="1">
    <location>
        <begin position="19"/>
        <end position="148"/>
    </location>
</feature>
<gene>
    <name evidence="2" type="ORF">KIH73_10400</name>
</gene>
<protein>
    <submittedName>
        <fullName evidence="2">ATP-binding protein</fullName>
    </submittedName>
</protein>
<dbReference type="EMBL" id="JAHBBD010000035">
    <property type="protein sequence ID" value="MBW3083754.1"/>
    <property type="molecule type" value="Genomic_DNA"/>
</dbReference>
<evidence type="ECO:0000313" key="2">
    <source>
        <dbReference type="EMBL" id="MBW3083754.1"/>
    </source>
</evidence>
<dbReference type="RefSeq" id="WP_219083242.1">
    <property type="nucleotide sequence ID" value="NZ_JAHBBD010000035.1"/>
</dbReference>
<evidence type="ECO:0000259" key="1">
    <source>
        <dbReference type="SMART" id="SM00382"/>
    </source>
</evidence>
<accession>A0ABS6WB47</accession>
<dbReference type="InterPro" id="IPR041682">
    <property type="entry name" value="AAA_14"/>
</dbReference>
<comment type="caution">
    <text evidence="2">The sequence shown here is derived from an EMBL/GenBank/DDBJ whole genome shotgun (WGS) entry which is preliminary data.</text>
</comment>
<keyword evidence="2" id="KW-0547">Nucleotide-binding</keyword>
<dbReference type="PANTHER" id="PTHR33295">
    <property type="entry name" value="ATPASE"/>
    <property type="match status" value="1"/>
</dbReference>
<keyword evidence="2" id="KW-0067">ATP-binding</keyword>
<evidence type="ECO:0000313" key="3">
    <source>
        <dbReference type="Proteomes" id="UP000812844"/>
    </source>
</evidence>
<dbReference type="SMART" id="SM00382">
    <property type="entry name" value="AAA"/>
    <property type="match status" value="1"/>
</dbReference>
<dbReference type="Proteomes" id="UP000812844">
    <property type="component" value="Unassembled WGS sequence"/>
</dbReference>
<proteinExistence type="predicted"/>
<dbReference type="Pfam" id="PF13635">
    <property type="entry name" value="DUF4143"/>
    <property type="match status" value="1"/>
</dbReference>
<dbReference type="GO" id="GO:0005524">
    <property type="term" value="F:ATP binding"/>
    <property type="evidence" value="ECO:0007669"/>
    <property type="project" value="UniProtKB-KW"/>
</dbReference>